<evidence type="ECO:0000313" key="4">
    <source>
        <dbReference type="Proteomes" id="UP000796880"/>
    </source>
</evidence>
<organism evidence="3 4">
    <name type="scientific">Rhamnella rubrinervis</name>
    <dbReference type="NCBI Taxonomy" id="2594499"/>
    <lineage>
        <taxon>Eukaryota</taxon>
        <taxon>Viridiplantae</taxon>
        <taxon>Streptophyta</taxon>
        <taxon>Embryophyta</taxon>
        <taxon>Tracheophyta</taxon>
        <taxon>Spermatophyta</taxon>
        <taxon>Magnoliopsida</taxon>
        <taxon>eudicotyledons</taxon>
        <taxon>Gunneridae</taxon>
        <taxon>Pentapetalae</taxon>
        <taxon>rosids</taxon>
        <taxon>fabids</taxon>
        <taxon>Rosales</taxon>
        <taxon>Rhamnaceae</taxon>
        <taxon>rhamnoid group</taxon>
        <taxon>Rhamneae</taxon>
        <taxon>Rhamnella</taxon>
    </lineage>
</organism>
<evidence type="ECO:0008006" key="5">
    <source>
        <dbReference type="Google" id="ProtNLM"/>
    </source>
</evidence>
<evidence type="ECO:0000313" key="3">
    <source>
        <dbReference type="EMBL" id="KAF3449638.1"/>
    </source>
</evidence>
<dbReference type="AlphaFoldDB" id="A0A8K0HD44"/>
<name>A0A8K0HD44_9ROSA</name>
<feature type="compositionally biased region" description="Polar residues" evidence="2">
    <location>
        <begin position="27"/>
        <end position="45"/>
    </location>
</feature>
<evidence type="ECO:0000256" key="2">
    <source>
        <dbReference type="SAM" id="MobiDB-lite"/>
    </source>
</evidence>
<gene>
    <name evidence="3" type="ORF">FNV43_RR10369</name>
</gene>
<dbReference type="PANTHER" id="PTHR35761">
    <property type="entry name" value="ATR INTERACTING PROTEIN"/>
    <property type="match status" value="1"/>
</dbReference>
<sequence length="738" mass="81556">MGNEEGFEEWDAEFLDQLIQVEELALSSSSTAIPNPSTASSTRSISPPVPPQRQEPPTVVAGSHCELFSYSPPRELSQRTTDFDPLPRSSNGIAKCPSSLASVPAIGRSEIDKEVEIERLKRELGRVSKQLSHLEHECSKLRKERDKKEEDLNNVHPIKGKSDAVVCLLKSSNLHCGAPTLDSVGNSRRYPDVVSLSNQDGSQNNLAVSTYKGTGVQTDDPGVCAQVILNNDPPSSQDLSKKLLAIWDSPNVQTSGRNLISNLLVSCEPDFRDLFGHIGTEFPLKLRKRDSQADETSEKVCALYSMLMKVNNGMVQLEALIEPLLDLCCHCLSMSSYTACVFEVSAKFQKEIGRKCNLLRDNIMVEGLCSGDKALNPHKSESAEKGDLSFMGRDRTSCAAVGTASPLIKFLDAETLCKKGQWNPSISISVYRVDWVCLFKKMLHITMKSSEESVRLEAVSTMNVILMASNACTEREKFGNDLVFECVSKLLRKEAGLRVQKHTMQLLYLLLHCPKLLVTFCSGCTEQEDTASVEDNKEDTSAFKKFTVILQGLADCVTCDGNDLERLKLRRNAVVLLAFLASSGTSGFEILAHHNLSNGANFLMLILQVLVSEMDMEAAAALPKSPRVSLSDTNKEEAKEVAESPEVFKERTLLIREALILLNRLVSSPAYSATALQLLTKRREMAFLTIDIANRLSRQDQSCGQFDGMARLIRESEVVDLARVFKKRVFTYLGDPIS</sequence>
<proteinExistence type="predicted"/>
<keyword evidence="4" id="KW-1185">Reference proteome</keyword>
<dbReference type="PANTHER" id="PTHR35761:SF1">
    <property type="entry name" value="PROTEIN SENSITIVE TO UV 2"/>
    <property type="match status" value="1"/>
</dbReference>
<protein>
    <recommendedName>
        <fullName evidence="5">Protein SENSITIVE TO UV 2</fullName>
    </recommendedName>
</protein>
<dbReference type="OrthoDB" id="645074at2759"/>
<keyword evidence="1" id="KW-0175">Coiled coil</keyword>
<evidence type="ECO:0000256" key="1">
    <source>
        <dbReference type="SAM" id="Coils"/>
    </source>
</evidence>
<dbReference type="Proteomes" id="UP000796880">
    <property type="component" value="Unassembled WGS sequence"/>
</dbReference>
<feature type="coiled-coil region" evidence="1">
    <location>
        <begin position="117"/>
        <end position="151"/>
    </location>
</feature>
<feature type="region of interest" description="Disordered" evidence="2">
    <location>
        <begin position="27"/>
        <end position="58"/>
    </location>
</feature>
<comment type="caution">
    <text evidence="3">The sequence shown here is derived from an EMBL/GenBank/DDBJ whole genome shotgun (WGS) entry which is preliminary data.</text>
</comment>
<reference evidence="3" key="1">
    <citation type="submission" date="2020-03" db="EMBL/GenBank/DDBJ databases">
        <title>A high-quality chromosome-level genome assembly of a woody plant with both climbing and erect habits, Rhamnella rubrinervis.</title>
        <authorList>
            <person name="Lu Z."/>
            <person name="Yang Y."/>
            <person name="Zhu X."/>
            <person name="Sun Y."/>
        </authorList>
    </citation>
    <scope>NUCLEOTIDE SEQUENCE</scope>
    <source>
        <strain evidence="3">BYM</strain>
        <tissue evidence="3">Leaf</tissue>
    </source>
</reference>
<dbReference type="EMBL" id="VOIH02000004">
    <property type="protein sequence ID" value="KAF3449638.1"/>
    <property type="molecule type" value="Genomic_DNA"/>
</dbReference>
<dbReference type="GO" id="GO:0006974">
    <property type="term" value="P:DNA damage response"/>
    <property type="evidence" value="ECO:0007669"/>
    <property type="project" value="InterPro"/>
</dbReference>
<dbReference type="InterPro" id="IPR044952">
    <property type="entry name" value="SUV2"/>
</dbReference>
<accession>A0A8K0HD44</accession>